<evidence type="ECO:0000256" key="1">
    <source>
        <dbReference type="SAM" id="MobiDB-lite"/>
    </source>
</evidence>
<feature type="region of interest" description="Disordered" evidence="1">
    <location>
        <begin position="1"/>
        <end position="163"/>
    </location>
</feature>
<feature type="region of interest" description="Disordered" evidence="1">
    <location>
        <begin position="237"/>
        <end position="531"/>
    </location>
</feature>
<keyword evidence="3" id="KW-1185">Reference proteome</keyword>
<feature type="region of interest" description="Disordered" evidence="1">
    <location>
        <begin position="184"/>
        <end position="222"/>
    </location>
</feature>
<feature type="compositionally biased region" description="Basic and acidic residues" evidence="1">
    <location>
        <begin position="487"/>
        <end position="497"/>
    </location>
</feature>
<feature type="compositionally biased region" description="Polar residues" evidence="1">
    <location>
        <begin position="504"/>
        <end position="513"/>
    </location>
</feature>
<evidence type="ECO:0000313" key="2">
    <source>
        <dbReference type="EMBL" id="KAF5833796.1"/>
    </source>
</evidence>
<feature type="compositionally biased region" description="Basic and acidic residues" evidence="1">
    <location>
        <begin position="329"/>
        <end position="339"/>
    </location>
</feature>
<dbReference type="Proteomes" id="UP000815325">
    <property type="component" value="Unassembled WGS sequence"/>
</dbReference>
<sequence>MRMPNAKSAGHLQSYLLSPSGSMTRSAASTTASAVTHAEGPTTKRRPSSPARRPCQASAGGALHSLHSSFTGSPSWATSRGSHSGASVCSTAAAVGANQPHADVERKMRHKSAAAYVEQHGRSGLGEPEEQDAAPSSTPGQPDKRFVIGDQGGPPLPGRPSVGVGGMMEAWGCNSGVASVAPSLEPGISSGQPTGAKSTTAPAPAVTAHAAVHTPKGSMSRGMVDEGAEAHVLGAGSAVATVRARKGTAVSKGGGGDDHEDEGASAASMDSSPRLGHNSPKGPLFSPVPPASEPSHAPPRGDSRLSAPIPKLSVADPHESPFNRPSKIVSDDGTRRAETQQEALKPPHSVRTRPMSALKPRSSSASPYPPGSASSAGATKRAAVSMDAPKTPVPNSSGSSPHTPSSPGKQGGPIRIQSSRSMVRKSKAADEGLPGFFDLAQQQPSPKAGLAGLALGSAHRRSALQASNAPLKATPHSQLTEPMARSTDFHNSSEPRQRSKLRKNSTAEGSGSRSPAGGALGDTKRAPPRGKSILNIKAALGSAMASVLNPVMQTQRK</sequence>
<feature type="compositionally biased region" description="Low complexity" evidence="1">
    <location>
        <begin position="360"/>
        <end position="378"/>
    </location>
</feature>
<protein>
    <submittedName>
        <fullName evidence="2">Uncharacterized protein</fullName>
    </submittedName>
</protein>
<organism evidence="2 3">
    <name type="scientific">Dunaliella salina</name>
    <name type="common">Green alga</name>
    <name type="synonym">Protococcus salinus</name>
    <dbReference type="NCBI Taxonomy" id="3046"/>
    <lineage>
        <taxon>Eukaryota</taxon>
        <taxon>Viridiplantae</taxon>
        <taxon>Chlorophyta</taxon>
        <taxon>core chlorophytes</taxon>
        <taxon>Chlorophyceae</taxon>
        <taxon>CS clade</taxon>
        <taxon>Chlamydomonadales</taxon>
        <taxon>Dunaliellaceae</taxon>
        <taxon>Dunaliella</taxon>
    </lineage>
</organism>
<proteinExistence type="predicted"/>
<accession>A0ABQ7GGR1</accession>
<feature type="compositionally biased region" description="Low complexity" evidence="1">
    <location>
        <begin position="20"/>
        <end position="38"/>
    </location>
</feature>
<evidence type="ECO:0000313" key="3">
    <source>
        <dbReference type="Proteomes" id="UP000815325"/>
    </source>
</evidence>
<name>A0ABQ7GGR1_DUNSA</name>
<feature type="compositionally biased region" description="Polar residues" evidence="1">
    <location>
        <begin position="189"/>
        <end position="198"/>
    </location>
</feature>
<dbReference type="EMBL" id="MU069791">
    <property type="protein sequence ID" value="KAF5833796.1"/>
    <property type="molecule type" value="Genomic_DNA"/>
</dbReference>
<gene>
    <name evidence="2" type="ORF">DUNSADRAFT_9782</name>
</gene>
<comment type="caution">
    <text evidence="2">The sequence shown here is derived from an EMBL/GenBank/DDBJ whole genome shotgun (WGS) entry which is preliminary data.</text>
</comment>
<reference evidence="2" key="1">
    <citation type="submission" date="2017-08" db="EMBL/GenBank/DDBJ databases">
        <authorList>
            <person name="Polle J.E."/>
            <person name="Barry K."/>
            <person name="Cushman J."/>
            <person name="Schmutz J."/>
            <person name="Tran D."/>
            <person name="Hathwaick L.T."/>
            <person name="Yim W.C."/>
            <person name="Jenkins J."/>
            <person name="Mckie-Krisberg Z.M."/>
            <person name="Prochnik S."/>
            <person name="Lindquist E."/>
            <person name="Dockter R.B."/>
            <person name="Adam C."/>
            <person name="Molina H."/>
            <person name="Bunkerborg J."/>
            <person name="Jin E."/>
            <person name="Buchheim M."/>
            <person name="Magnuson J."/>
        </authorList>
    </citation>
    <scope>NUCLEOTIDE SEQUENCE</scope>
    <source>
        <strain evidence="2">CCAP 19/18</strain>
    </source>
</reference>
<feature type="compositionally biased region" description="Low complexity" evidence="1">
    <location>
        <begin position="394"/>
        <end position="407"/>
    </location>
</feature>
<feature type="compositionally biased region" description="Polar residues" evidence="1">
    <location>
        <begin position="66"/>
        <end position="90"/>
    </location>
</feature>
<feature type="compositionally biased region" description="Low complexity" evidence="1">
    <location>
        <begin position="199"/>
        <end position="215"/>
    </location>
</feature>